<organism evidence="1 2">
    <name type="scientific">Primorskyibacter sedentarius</name>
    <dbReference type="NCBI Taxonomy" id="745311"/>
    <lineage>
        <taxon>Bacteria</taxon>
        <taxon>Pseudomonadati</taxon>
        <taxon>Pseudomonadota</taxon>
        <taxon>Alphaproteobacteria</taxon>
        <taxon>Rhodobacterales</taxon>
        <taxon>Roseobacteraceae</taxon>
        <taxon>Primorskyibacter</taxon>
    </lineage>
</organism>
<dbReference type="Proteomes" id="UP000295696">
    <property type="component" value="Unassembled WGS sequence"/>
</dbReference>
<dbReference type="RefSeq" id="WP_132248942.1">
    <property type="nucleotide sequence ID" value="NZ_SLZU01000047.1"/>
</dbReference>
<dbReference type="Gene3D" id="2.60.40.10">
    <property type="entry name" value="Immunoglobulins"/>
    <property type="match status" value="1"/>
</dbReference>
<evidence type="ECO:0000313" key="1">
    <source>
        <dbReference type="EMBL" id="TCS50175.1"/>
    </source>
</evidence>
<gene>
    <name evidence="1" type="ORF">EDD52_1472</name>
</gene>
<comment type="caution">
    <text evidence="1">The sequence shown here is derived from an EMBL/GenBank/DDBJ whole genome shotgun (WGS) entry which is preliminary data.</text>
</comment>
<reference evidence="1 2" key="1">
    <citation type="submission" date="2019-03" db="EMBL/GenBank/DDBJ databases">
        <title>Genomic Encyclopedia of Type Strains, Phase IV (KMG-IV): sequencing the most valuable type-strain genomes for metagenomic binning, comparative biology and taxonomic classification.</title>
        <authorList>
            <person name="Goeker M."/>
        </authorList>
    </citation>
    <scope>NUCLEOTIDE SEQUENCE [LARGE SCALE GENOMIC DNA]</scope>
    <source>
        <strain evidence="1 2">DSM 104836</strain>
    </source>
</reference>
<evidence type="ECO:0008006" key="3">
    <source>
        <dbReference type="Google" id="ProtNLM"/>
    </source>
</evidence>
<keyword evidence="2" id="KW-1185">Reference proteome</keyword>
<dbReference type="EMBL" id="SLZU01000047">
    <property type="protein sequence ID" value="TCS50175.1"/>
    <property type="molecule type" value="Genomic_DNA"/>
</dbReference>
<proteinExistence type="predicted"/>
<evidence type="ECO:0000313" key="2">
    <source>
        <dbReference type="Proteomes" id="UP000295696"/>
    </source>
</evidence>
<dbReference type="AlphaFoldDB" id="A0A4R3ILK1"/>
<accession>A0A4R3ILK1</accession>
<dbReference type="OrthoDB" id="975321at2"/>
<sequence length="378" mass="42192">MSAKVKEFIADLQKRRADYNEDTIKQLGRAFSRKDRKPPELFEDSSFLYMRSFDADQGTRPFSNITFWHSPDINLSPLSNPTNITTELQAGETYNIQVALRNRGDLAVPSAKVELFLVDPSIGFDVRMAERLTNLTNMQTAWVSSGASAVTQFHYTVPSNQAGHKCLFARCFSFSPLDVPFDDFLLDPRLDRHVAQQNLNIVAQSSSFELMVFHNPNAQMRLGFVPMKAEDIFNLRHPILGEARPFDDIPQREWTRATGPQIIKTTANVDIDLDGNDIHLISKDADSSGLDLQRRLKGEMRKILGAVASGKTKLARHKNIVAEFRKMNAETVATRMQIKIPDLGLGKGQVAGVQLQGIDVAFDPNDPIGGFTMLVVGT</sequence>
<protein>
    <recommendedName>
        <fullName evidence="3">CARDB domain-containing protein</fullName>
    </recommendedName>
</protein>
<dbReference type="InterPro" id="IPR013783">
    <property type="entry name" value="Ig-like_fold"/>
</dbReference>
<name>A0A4R3ILK1_9RHOB</name>